<gene>
    <name evidence="3" type="ORF">AB835_08680</name>
</gene>
<keyword evidence="3" id="KW-0489">Methyltransferase</keyword>
<proteinExistence type="predicted"/>
<feature type="domain" description="Methyltransferase putative zinc binding" evidence="1">
    <location>
        <begin position="26"/>
        <end position="87"/>
    </location>
</feature>
<evidence type="ECO:0000259" key="1">
    <source>
        <dbReference type="Pfam" id="PF08421"/>
    </source>
</evidence>
<protein>
    <submittedName>
        <fullName evidence="3">Methyltransferase</fullName>
    </submittedName>
</protein>
<dbReference type="PANTHER" id="PTHR43861:SF5">
    <property type="entry name" value="BLL5978 PROTEIN"/>
    <property type="match status" value="1"/>
</dbReference>
<evidence type="ECO:0000313" key="4">
    <source>
        <dbReference type="Proteomes" id="UP000242502"/>
    </source>
</evidence>
<dbReference type="GO" id="GO:0032259">
    <property type="term" value="P:methylation"/>
    <property type="evidence" value="ECO:0007669"/>
    <property type="project" value="UniProtKB-KW"/>
</dbReference>
<organism evidence="3 4">
    <name type="scientific">Candidatus Endobugula sertula</name>
    <name type="common">Bugula neritina bacterial symbiont</name>
    <dbReference type="NCBI Taxonomy" id="62101"/>
    <lineage>
        <taxon>Bacteria</taxon>
        <taxon>Pseudomonadati</taxon>
        <taxon>Pseudomonadota</taxon>
        <taxon>Gammaproteobacteria</taxon>
        <taxon>Cellvibrionales</taxon>
        <taxon>Cellvibrionaceae</taxon>
        <taxon>Candidatus Endobugula</taxon>
    </lineage>
</organism>
<reference evidence="3 4" key="1">
    <citation type="journal article" date="2016" name="Appl. Environ. Microbiol.">
        <title>Lack of Overt Genome Reduction in the Bryostatin-Producing Bryozoan Symbiont "Candidatus Endobugula sertula".</title>
        <authorList>
            <person name="Miller I.J."/>
            <person name="Vanee N."/>
            <person name="Fong S.S."/>
            <person name="Lim-Fong G.E."/>
            <person name="Kwan J.C."/>
        </authorList>
    </citation>
    <scope>NUCLEOTIDE SEQUENCE [LARGE SCALE GENOMIC DNA]</scope>
    <source>
        <strain evidence="3">AB1-4</strain>
    </source>
</reference>
<dbReference type="Pfam" id="PF08484">
    <property type="entry name" value="Methyltransf_14"/>
    <property type="match status" value="1"/>
</dbReference>
<dbReference type="PANTHER" id="PTHR43861">
    <property type="entry name" value="TRANS-ACONITATE 2-METHYLTRANSFERASE-RELATED"/>
    <property type="match status" value="1"/>
</dbReference>
<feature type="domain" description="C-methyltransferase" evidence="2">
    <location>
        <begin position="268"/>
        <end position="423"/>
    </location>
</feature>
<dbReference type="Gene3D" id="6.20.50.110">
    <property type="entry name" value="Methyltransferase, zinc-binding domain"/>
    <property type="match status" value="1"/>
</dbReference>
<dbReference type="AlphaFoldDB" id="A0A1D2QPI2"/>
<evidence type="ECO:0000259" key="2">
    <source>
        <dbReference type="Pfam" id="PF08484"/>
    </source>
</evidence>
<dbReference type="Gene3D" id="6.10.250.3100">
    <property type="match status" value="1"/>
</dbReference>
<dbReference type="GO" id="GO:0008168">
    <property type="term" value="F:methyltransferase activity"/>
    <property type="evidence" value="ECO:0007669"/>
    <property type="project" value="UniProtKB-KW"/>
</dbReference>
<accession>A0A1D2QPI2</accession>
<dbReference type="STRING" id="62101.AB835_08680"/>
<dbReference type="InterPro" id="IPR029063">
    <property type="entry name" value="SAM-dependent_MTases_sf"/>
</dbReference>
<dbReference type="InterPro" id="IPR038576">
    <property type="entry name" value="Methyltransf_Zn-bd_dom_put_sf"/>
</dbReference>
<keyword evidence="3" id="KW-0808">Transferase</keyword>
<name>A0A1D2QPI2_9GAMM</name>
<dbReference type="SUPFAM" id="SSF53335">
    <property type="entry name" value="S-adenosyl-L-methionine-dependent methyltransferases"/>
    <property type="match status" value="1"/>
</dbReference>
<dbReference type="Gene3D" id="3.40.50.720">
    <property type="entry name" value="NAD(P)-binding Rossmann-like Domain"/>
    <property type="match status" value="1"/>
</dbReference>
<dbReference type="Pfam" id="PF08421">
    <property type="entry name" value="Methyltransf_13"/>
    <property type="match status" value="1"/>
</dbReference>
<comment type="caution">
    <text evidence="3">The sequence shown here is derived from an EMBL/GenBank/DDBJ whole genome shotgun (WGS) entry which is preliminary data.</text>
</comment>
<dbReference type="Gene3D" id="3.40.50.150">
    <property type="entry name" value="Vaccinia Virus protein VP39"/>
    <property type="match status" value="1"/>
</dbReference>
<dbReference type="EMBL" id="MDLC01000027">
    <property type="protein sequence ID" value="ODS23499.1"/>
    <property type="molecule type" value="Genomic_DNA"/>
</dbReference>
<dbReference type="Pfam" id="PF13489">
    <property type="entry name" value="Methyltransf_23"/>
    <property type="match status" value="1"/>
</dbReference>
<dbReference type="InterPro" id="IPR013691">
    <property type="entry name" value="MeTrfase_14"/>
</dbReference>
<evidence type="ECO:0000313" key="3">
    <source>
        <dbReference type="EMBL" id="ODS23499.1"/>
    </source>
</evidence>
<dbReference type="InterPro" id="IPR013630">
    <property type="entry name" value="Methyltransf_Zn-bd_dom_put"/>
</dbReference>
<dbReference type="Proteomes" id="UP000242502">
    <property type="component" value="Unassembled WGS sequence"/>
</dbReference>
<sequence>MFYRGLLGIMSEKPNHDLLPGHIEQCQICASKNLLPIIHLGHQPPCDSLLWPEQLKKSESTYPLNMVRCTDCGLAQIDYAVDPAELFFPEYPYRSGITSTLVSNLRSTGPTIMDRYGLEKNTLAIDIGSNDGTLLSGFKDAGMRVLGVEPTNIADIANENGIETKQAFFTKELAKDIAEEHGQASVVTAANMFAHVAQLGSLIQGVEVLLEEGGVFVTESHYLVDLLETVQYDSIYHEHLKYYSVGSIIKLFDYYDFTVVDVDRISNYGGSIRVYAMKGKGHTVKESVQNLLADEERMGLYDAPIYDEFVAKVQKSKLDLQKLVVDANARAESVVGIGSPGRASTLLNYCNIDPILMPTIAEQSTSLKLGLSIPGVHIPIVDEAQMFENQPDYAVMLSWHYWEPIVEKLRAKGLRSKIVLPLPEVTVLEP</sequence>